<gene>
    <name evidence="6" type="ORF">D5018_11680</name>
</gene>
<evidence type="ECO:0000256" key="4">
    <source>
        <dbReference type="ARBA" id="ARBA00023163"/>
    </source>
</evidence>
<evidence type="ECO:0000259" key="5">
    <source>
        <dbReference type="PROSITE" id="PS50987"/>
    </source>
</evidence>
<dbReference type="GO" id="GO:0003677">
    <property type="term" value="F:DNA binding"/>
    <property type="evidence" value="ECO:0007669"/>
    <property type="project" value="UniProtKB-KW"/>
</dbReference>
<dbReference type="InterPro" id="IPR011991">
    <property type="entry name" value="ArsR-like_HTH"/>
</dbReference>
<keyword evidence="7" id="KW-1185">Reference proteome</keyword>
<feature type="domain" description="HTH arsR-type" evidence="5">
    <location>
        <begin position="1"/>
        <end position="93"/>
    </location>
</feature>
<accession>A0A3L8PY19</accession>
<dbReference type="NCBIfam" id="NF007528">
    <property type="entry name" value="PRK10141.1"/>
    <property type="match status" value="1"/>
</dbReference>
<keyword evidence="3" id="KW-0238">DNA-binding</keyword>
<comment type="caution">
    <text evidence="6">The sequence shown here is derived from an EMBL/GenBank/DDBJ whole genome shotgun (WGS) entry which is preliminary data.</text>
</comment>
<proteinExistence type="predicted"/>
<dbReference type="InterPro" id="IPR036390">
    <property type="entry name" value="WH_DNA-bd_sf"/>
</dbReference>
<dbReference type="OrthoDB" id="9793058at2"/>
<dbReference type="PRINTS" id="PR00778">
    <property type="entry name" value="HTHARSR"/>
</dbReference>
<evidence type="ECO:0000313" key="7">
    <source>
        <dbReference type="Proteomes" id="UP000281474"/>
    </source>
</evidence>
<dbReference type="FunFam" id="1.10.10.10:FF:000279">
    <property type="entry name" value="Transcriptional regulator, ArsR family"/>
    <property type="match status" value="1"/>
</dbReference>
<evidence type="ECO:0000313" key="6">
    <source>
        <dbReference type="EMBL" id="RLV59523.1"/>
    </source>
</evidence>
<dbReference type="SUPFAM" id="SSF46785">
    <property type="entry name" value="Winged helix' DNA-binding domain"/>
    <property type="match status" value="1"/>
</dbReference>
<dbReference type="InterPro" id="IPR036388">
    <property type="entry name" value="WH-like_DNA-bd_sf"/>
</dbReference>
<dbReference type="CDD" id="cd00090">
    <property type="entry name" value="HTH_ARSR"/>
    <property type="match status" value="1"/>
</dbReference>
<keyword evidence="1" id="KW-0059">Arsenical resistance</keyword>
<dbReference type="PROSITE" id="PS50987">
    <property type="entry name" value="HTH_ARSR_2"/>
    <property type="match status" value="1"/>
</dbReference>
<dbReference type="NCBIfam" id="NF033788">
    <property type="entry name" value="HTH_metalloreg"/>
    <property type="match status" value="1"/>
</dbReference>
<name>A0A3L8PY19_9GAMM</name>
<keyword evidence="2" id="KW-0805">Transcription regulation</keyword>
<sequence length="115" mass="13428">MDPLFLFKALADTTRLNTILLITHQQELCVCELMEALDENQPKISRHLALLKKQQVLMDRREGQWVFYRLNPELPPWFTTMLNELIAQATPIFIQTLARLDEMGDRPSRQGQCCN</sequence>
<dbReference type="Gene3D" id="1.10.10.10">
    <property type="entry name" value="Winged helix-like DNA-binding domain superfamily/Winged helix DNA-binding domain"/>
    <property type="match status" value="1"/>
</dbReference>
<dbReference type="RefSeq" id="WP_121839185.1">
    <property type="nucleotide sequence ID" value="NZ_ML014781.1"/>
</dbReference>
<reference evidence="6 7" key="1">
    <citation type="submission" date="2018-09" db="EMBL/GenBank/DDBJ databases">
        <title>Phylogeny of the Shewanellaceae, and recommendation for two new genera, Pseudoshewanella and Parashewanella.</title>
        <authorList>
            <person name="Wang G."/>
        </authorList>
    </citation>
    <scope>NUCLEOTIDE SEQUENCE [LARGE SCALE GENOMIC DNA]</scope>
    <source>
        <strain evidence="6 7">C51</strain>
    </source>
</reference>
<evidence type="ECO:0000256" key="3">
    <source>
        <dbReference type="ARBA" id="ARBA00023125"/>
    </source>
</evidence>
<keyword evidence="4" id="KW-0804">Transcription</keyword>
<dbReference type="EMBL" id="QZEI01000032">
    <property type="protein sequence ID" value="RLV59523.1"/>
    <property type="molecule type" value="Genomic_DNA"/>
</dbReference>
<protein>
    <submittedName>
        <fullName evidence="6">ArsR family transcriptional regulator</fullName>
    </submittedName>
</protein>
<evidence type="ECO:0000256" key="2">
    <source>
        <dbReference type="ARBA" id="ARBA00023015"/>
    </source>
</evidence>
<dbReference type="InterPro" id="IPR001845">
    <property type="entry name" value="HTH_ArsR_DNA-bd_dom"/>
</dbReference>
<dbReference type="InterPro" id="IPR051081">
    <property type="entry name" value="HTH_MetalResp_TranReg"/>
</dbReference>
<organism evidence="6 7">
    <name type="scientific">Parashewanella curva</name>
    <dbReference type="NCBI Taxonomy" id="2338552"/>
    <lineage>
        <taxon>Bacteria</taxon>
        <taxon>Pseudomonadati</taxon>
        <taxon>Pseudomonadota</taxon>
        <taxon>Gammaproteobacteria</taxon>
        <taxon>Alteromonadales</taxon>
        <taxon>Shewanellaceae</taxon>
        <taxon>Parashewanella</taxon>
    </lineage>
</organism>
<dbReference type="PANTHER" id="PTHR33154">
    <property type="entry name" value="TRANSCRIPTIONAL REGULATOR, ARSR FAMILY"/>
    <property type="match status" value="1"/>
</dbReference>
<dbReference type="Proteomes" id="UP000281474">
    <property type="component" value="Unassembled WGS sequence"/>
</dbReference>
<dbReference type="Pfam" id="PF01022">
    <property type="entry name" value="HTH_5"/>
    <property type="match status" value="1"/>
</dbReference>
<dbReference type="GO" id="GO:0003700">
    <property type="term" value="F:DNA-binding transcription factor activity"/>
    <property type="evidence" value="ECO:0007669"/>
    <property type="project" value="InterPro"/>
</dbReference>
<dbReference type="GO" id="GO:0046685">
    <property type="term" value="P:response to arsenic-containing substance"/>
    <property type="evidence" value="ECO:0007669"/>
    <property type="project" value="UniProtKB-KW"/>
</dbReference>
<dbReference type="PANTHER" id="PTHR33154:SF18">
    <property type="entry name" value="ARSENICAL RESISTANCE OPERON REPRESSOR"/>
    <property type="match status" value="1"/>
</dbReference>
<dbReference type="AlphaFoldDB" id="A0A3L8PY19"/>
<evidence type="ECO:0000256" key="1">
    <source>
        <dbReference type="ARBA" id="ARBA00022849"/>
    </source>
</evidence>
<dbReference type="SMART" id="SM00418">
    <property type="entry name" value="HTH_ARSR"/>
    <property type="match status" value="1"/>
</dbReference>